<accession>A0ABS8EXQ4</accession>
<reference evidence="6 7" key="1">
    <citation type="submission" date="2021-10" db="EMBL/GenBank/DDBJ databases">
        <title>Anaerobic single-cell dispensing facilitates the cultivation of human gut bacteria.</title>
        <authorList>
            <person name="Afrizal A."/>
        </authorList>
    </citation>
    <scope>NUCLEOTIDE SEQUENCE [LARGE SCALE GENOMIC DNA]</scope>
    <source>
        <strain evidence="6 7">CLA-AA-H246</strain>
    </source>
</reference>
<dbReference type="InterPro" id="IPR051453">
    <property type="entry name" value="MBL_Glyoxalase_II"/>
</dbReference>
<dbReference type="Gene3D" id="3.60.15.10">
    <property type="entry name" value="Ribonuclease Z/Hydroxyacylglutathione hydrolase-like"/>
    <property type="match status" value="1"/>
</dbReference>
<comment type="caution">
    <text evidence="6">The sequence shown here is derived from an EMBL/GenBank/DDBJ whole genome shotgun (WGS) entry which is preliminary data.</text>
</comment>
<evidence type="ECO:0000313" key="7">
    <source>
        <dbReference type="Proteomes" id="UP001299235"/>
    </source>
</evidence>
<evidence type="ECO:0000313" key="6">
    <source>
        <dbReference type="EMBL" id="MCC2149980.1"/>
    </source>
</evidence>
<evidence type="ECO:0000256" key="4">
    <source>
        <dbReference type="ARBA" id="ARBA00022833"/>
    </source>
</evidence>
<evidence type="ECO:0000256" key="1">
    <source>
        <dbReference type="ARBA" id="ARBA00001947"/>
    </source>
</evidence>
<organism evidence="6 7">
    <name type="scientific">Hominisplanchenecus faecis</name>
    <dbReference type="NCBI Taxonomy" id="2885351"/>
    <lineage>
        <taxon>Bacteria</taxon>
        <taxon>Bacillati</taxon>
        <taxon>Bacillota</taxon>
        <taxon>Clostridia</taxon>
        <taxon>Lachnospirales</taxon>
        <taxon>Lachnospiraceae</taxon>
        <taxon>Hominisplanchenecus</taxon>
    </lineage>
</organism>
<evidence type="ECO:0000256" key="3">
    <source>
        <dbReference type="ARBA" id="ARBA00022801"/>
    </source>
</evidence>
<gene>
    <name evidence="6" type="ORF">LKD42_12110</name>
</gene>
<dbReference type="RefSeq" id="WP_248835856.1">
    <property type="nucleotide sequence ID" value="NZ_JAJEQE010000050.1"/>
</dbReference>
<dbReference type="Proteomes" id="UP001299235">
    <property type="component" value="Unassembled WGS sequence"/>
</dbReference>
<protein>
    <submittedName>
        <fullName evidence="6">MBL fold metallo-hydrolase</fullName>
    </submittedName>
</protein>
<keyword evidence="3" id="KW-0378">Hydrolase</keyword>
<dbReference type="SUPFAM" id="SSF56281">
    <property type="entry name" value="Metallo-hydrolase/oxidoreductase"/>
    <property type="match status" value="1"/>
</dbReference>
<feature type="domain" description="Metallo-beta-lactamase" evidence="5">
    <location>
        <begin position="15"/>
        <end position="194"/>
    </location>
</feature>
<dbReference type="InterPro" id="IPR001279">
    <property type="entry name" value="Metallo-B-lactamas"/>
</dbReference>
<sequence length="211" mass="23423">MGNIKIEKMVLGMVQTNTWFVINEKTKELILIDPADDAGRIIRKIEADGLKLQGILLTHGHFDHIGAADDLRAYFKGVQCYAGEKEEEVLENGSYNLSASWAAALSIRADRLLRDKETLTLAGFKIKVIETPGHTKGGVCYYLPEEGVLFSGDTLFRTSVGRTDFPTGSMSQIVCSVQYLTENLPGDTVVYPGHQEITTIAYEQRFNPYLS</sequence>
<keyword evidence="4" id="KW-0862">Zinc</keyword>
<keyword evidence="2" id="KW-0479">Metal-binding</keyword>
<proteinExistence type="predicted"/>
<keyword evidence="7" id="KW-1185">Reference proteome</keyword>
<dbReference type="SMART" id="SM00849">
    <property type="entry name" value="Lactamase_B"/>
    <property type="match status" value="1"/>
</dbReference>
<comment type="cofactor">
    <cofactor evidence="1">
        <name>Zn(2+)</name>
        <dbReference type="ChEBI" id="CHEBI:29105"/>
    </cofactor>
</comment>
<name>A0ABS8EXQ4_9FIRM</name>
<dbReference type="PANTHER" id="PTHR46233">
    <property type="entry name" value="HYDROXYACYLGLUTATHIONE HYDROLASE GLOC"/>
    <property type="match status" value="1"/>
</dbReference>
<dbReference type="EMBL" id="JAJEQE010000050">
    <property type="protein sequence ID" value="MCC2149980.1"/>
    <property type="molecule type" value="Genomic_DNA"/>
</dbReference>
<dbReference type="InterPro" id="IPR036866">
    <property type="entry name" value="RibonucZ/Hydroxyglut_hydro"/>
</dbReference>
<evidence type="ECO:0000256" key="2">
    <source>
        <dbReference type="ARBA" id="ARBA00022723"/>
    </source>
</evidence>
<evidence type="ECO:0000259" key="5">
    <source>
        <dbReference type="SMART" id="SM00849"/>
    </source>
</evidence>
<dbReference type="PANTHER" id="PTHR46233:SF3">
    <property type="entry name" value="HYDROXYACYLGLUTATHIONE HYDROLASE GLOC"/>
    <property type="match status" value="1"/>
</dbReference>
<dbReference type="Pfam" id="PF00753">
    <property type="entry name" value="Lactamase_B"/>
    <property type="match status" value="1"/>
</dbReference>
<dbReference type="CDD" id="cd06262">
    <property type="entry name" value="metallo-hydrolase-like_MBL-fold"/>
    <property type="match status" value="1"/>
</dbReference>